<dbReference type="SMART" id="SM00209">
    <property type="entry name" value="TSP1"/>
    <property type="match status" value="1"/>
</dbReference>
<evidence type="ECO:0000256" key="8">
    <source>
        <dbReference type="ARBA" id="ARBA00023157"/>
    </source>
</evidence>
<dbReference type="OrthoDB" id="504708at2759"/>
<feature type="domain" description="Sushi" evidence="14">
    <location>
        <begin position="431"/>
        <end position="490"/>
    </location>
</feature>
<keyword evidence="13" id="KW-0768">Sushi</keyword>
<dbReference type="CDD" id="cd00033">
    <property type="entry name" value="CCP"/>
    <property type="match status" value="1"/>
</dbReference>
<evidence type="ECO:0000259" key="14">
    <source>
        <dbReference type="PROSITE" id="PS50923"/>
    </source>
</evidence>
<evidence type="ECO:0000256" key="13">
    <source>
        <dbReference type="PROSITE-ProRule" id="PRU00302"/>
    </source>
</evidence>
<dbReference type="InterPro" id="IPR035976">
    <property type="entry name" value="Sushi/SCR/CCP_sf"/>
</dbReference>
<dbReference type="GO" id="GO:0031640">
    <property type="term" value="P:killing of cells of another organism"/>
    <property type="evidence" value="ECO:0007669"/>
    <property type="project" value="UniProtKB-KW"/>
</dbReference>
<dbReference type="InterPro" id="IPR036383">
    <property type="entry name" value="TSP1_rpt_sf"/>
</dbReference>
<evidence type="ECO:0000256" key="10">
    <source>
        <dbReference type="ARBA" id="ARBA00073222"/>
    </source>
</evidence>
<dbReference type="InterPro" id="IPR000884">
    <property type="entry name" value="TSP1_rpt"/>
</dbReference>
<evidence type="ECO:0000256" key="9">
    <source>
        <dbReference type="ARBA" id="ARBA00023180"/>
    </source>
</evidence>
<keyword evidence="6" id="KW-0204">Cytolysis</keyword>
<organism evidence="15 16">
    <name type="scientific">Muraenolepis orangiensis</name>
    <name type="common">Patagonian moray cod</name>
    <dbReference type="NCBI Taxonomy" id="630683"/>
    <lineage>
        <taxon>Eukaryota</taxon>
        <taxon>Metazoa</taxon>
        <taxon>Chordata</taxon>
        <taxon>Craniata</taxon>
        <taxon>Vertebrata</taxon>
        <taxon>Euteleostomi</taxon>
        <taxon>Actinopterygii</taxon>
        <taxon>Neopterygii</taxon>
        <taxon>Teleostei</taxon>
        <taxon>Neoteleostei</taxon>
        <taxon>Acanthomorphata</taxon>
        <taxon>Zeiogadaria</taxon>
        <taxon>Gadariae</taxon>
        <taxon>Gadiformes</taxon>
        <taxon>Muraenolepidoidei</taxon>
        <taxon>Muraenolepididae</taxon>
        <taxon>Muraenolepis</taxon>
    </lineage>
</organism>
<dbReference type="Pfam" id="PF21330">
    <property type="entry name" value="Kazal_C7"/>
    <property type="match status" value="1"/>
</dbReference>
<dbReference type="Gene3D" id="2.20.100.10">
    <property type="entry name" value="Thrombospondin type-1 (TSP1) repeat"/>
    <property type="match status" value="1"/>
</dbReference>
<dbReference type="InterPro" id="IPR020863">
    <property type="entry name" value="MACPF_CS"/>
</dbReference>
<evidence type="ECO:0000256" key="2">
    <source>
        <dbReference type="ARBA" id="ARBA00004613"/>
    </source>
</evidence>
<dbReference type="SMART" id="SM00057">
    <property type="entry name" value="FIMAC"/>
    <property type="match status" value="2"/>
</dbReference>
<gene>
    <name evidence="15" type="ORF">NHX12_028214</name>
</gene>
<comment type="subunit">
    <text evidence="12">Monomer or dimer; as a C5b-7 complex it can also form multimeric rosettes. Component of the membrane attack complex (MAC), composed of complement C5b, C6, C7, C8A, C8B, C8G and multiple copies of the pore-forming subunit C9.</text>
</comment>
<dbReference type="InterPro" id="IPR048831">
    <property type="entry name" value="C8A_B_C6_EGF-like"/>
</dbReference>
<evidence type="ECO:0000256" key="1">
    <source>
        <dbReference type="ARBA" id="ARBA00004370"/>
    </source>
</evidence>
<protein>
    <recommendedName>
        <fullName evidence="10">Complement component C7</fullName>
    </recommendedName>
</protein>
<evidence type="ECO:0000313" key="15">
    <source>
        <dbReference type="EMBL" id="KAJ3603468.1"/>
    </source>
</evidence>
<evidence type="ECO:0000256" key="6">
    <source>
        <dbReference type="ARBA" id="ARBA00022852"/>
    </source>
</evidence>
<dbReference type="InterPro" id="IPR020864">
    <property type="entry name" value="MACPF"/>
</dbReference>
<dbReference type="PANTHER" id="PTHR45742:SF2">
    <property type="entry name" value="COMPLEMENT COMPONENT C7"/>
    <property type="match status" value="1"/>
</dbReference>
<dbReference type="PROSITE" id="PS00279">
    <property type="entry name" value="MACPF_1"/>
    <property type="match status" value="1"/>
</dbReference>
<dbReference type="Pfam" id="PF21195">
    <property type="entry name" value="EGF_C8A_B_C6"/>
    <property type="match status" value="1"/>
</dbReference>
<dbReference type="PANTHER" id="PTHR45742">
    <property type="entry name" value="COMPLEMENT COMPONENT C6"/>
    <property type="match status" value="1"/>
</dbReference>
<evidence type="ECO:0000256" key="3">
    <source>
        <dbReference type="ARBA" id="ARBA00009214"/>
    </source>
</evidence>
<keyword evidence="7" id="KW-0472">Membrane</keyword>
<evidence type="ECO:0000256" key="7">
    <source>
        <dbReference type="ARBA" id="ARBA00023136"/>
    </source>
</evidence>
<reference evidence="15" key="1">
    <citation type="submission" date="2022-07" db="EMBL/GenBank/DDBJ databases">
        <title>Chromosome-level genome of Muraenolepis orangiensis.</title>
        <authorList>
            <person name="Kim J."/>
        </authorList>
    </citation>
    <scope>NUCLEOTIDE SEQUENCE</scope>
    <source>
        <strain evidence="15">KU_S4_2022</strain>
        <tissue evidence="15">Muscle</tissue>
    </source>
</reference>
<evidence type="ECO:0000256" key="12">
    <source>
        <dbReference type="ARBA" id="ARBA00093478"/>
    </source>
</evidence>
<dbReference type="PROSITE" id="PS50923">
    <property type="entry name" value="SUSHI"/>
    <property type="match status" value="2"/>
</dbReference>
<keyword evidence="8 13" id="KW-1015">Disulfide bond</keyword>
<dbReference type="GO" id="GO:0005579">
    <property type="term" value="C:membrane attack complex"/>
    <property type="evidence" value="ECO:0007669"/>
    <property type="project" value="TreeGrafter"/>
</dbReference>
<comment type="subcellular location">
    <subcellularLocation>
        <location evidence="1">Membrane</location>
    </subcellularLocation>
    <subcellularLocation>
        <location evidence="2">Secreted</location>
    </subcellularLocation>
</comment>
<keyword evidence="9" id="KW-0325">Glycoprotein</keyword>
<feature type="disulfide bond" evidence="13">
    <location>
        <begin position="461"/>
        <end position="488"/>
    </location>
</feature>
<comment type="caution">
    <text evidence="15">The sequence shown here is derived from an EMBL/GenBank/DDBJ whole genome shotgun (WGS) entry which is preliminary data.</text>
</comment>
<dbReference type="InterPro" id="IPR000436">
    <property type="entry name" value="Sushi_SCR_CCP_dom"/>
</dbReference>
<name>A0A9Q0EDA9_9TELE</name>
<evidence type="ECO:0000313" key="16">
    <source>
        <dbReference type="Proteomes" id="UP001148018"/>
    </source>
</evidence>
<dbReference type="SUPFAM" id="SSF82895">
    <property type="entry name" value="TSP-1 type 1 repeat"/>
    <property type="match status" value="1"/>
</dbReference>
<dbReference type="EMBL" id="JANIIK010000044">
    <property type="protein sequence ID" value="KAJ3603468.1"/>
    <property type="molecule type" value="Genomic_DNA"/>
</dbReference>
<dbReference type="GO" id="GO:0005576">
    <property type="term" value="C:extracellular region"/>
    <property type="evidence" value="ECO:0007669"/>
    <property type="project" value="UniProtKB-SubCell"/>
</dbReference>
<sequence length="706" mass="77182">MVVFAQFGGNPCDGVPGDTRPCQTTQQCPLGDGCRNRFRCGSDQDCEEDNLDERTCDVSLETYKSCASAEQPPPNIQNLGLGFDAVTGMERGMVINTVSFGGQCRPVQGLTGDSVYRMPLSTLSYKFAKVEKDFSEEVYSSKWEYAKTHVVRETVTGTTTGYKNYDFHDKQTSDKYIPISEEFWKALGALPVVYDYATYSGVLERFGTHYRSEGTVGGYVKAVMYRSEDNTTTDWTTINVQSLLSTDVKGGLHITELYNLNLRDTARNWKAYSDWADSVTSLPVVTKQKLVKGVACAGVKKLHLHRAIEQYVAQTHPCHCQPCRNNGVVVRDGRVCRCVCKPGTKGLACEQGSELEGQAGVIHGSWSCWSPWTSCSSLRSRRRACSNPAPRNGGLHCIGAFVDTSECVGPELAYLRTMEPECFDFSMAPRKKCSTPPALLNGFVLDPRDVHLVGNRVEYRCINEYYLEGNPILECMEDQTWSQHPGYCRTSKCMSAVLSDGVTASPWKGLYSIGERVTLSCPPGKQILGGTVIICDPSLHFSPSPASIHCSKGTSVTAPPTIECPPGEKSSRGRCVCRSPSECRLSLEVCVVLSQRAPMLLSVCKLHSLQCLGKGHTLVENSACQWPEMSTAEGCDSCRIWEVCDAQTNTCRCKEACSDPGVSVCVRVGDDLAAPATPMGECEAGRRKCGGERVAVVSLRLPCGSL</sequence>
<dbReference type="InterPro" id="IPR040729">
    <property type="entry name" value="Kazal_3"/>
</dbReference>
<evidence type="ECO:0000256" key="4">
    <source>
        <dbReference type="ARBA" id="ARBA00022525"/>
    </source>
</evidence>
<dbReference type="Gene3D" id="2.10.70.10">
    <property type="entry name" value="Complement Module, domain 1"/>
    <property type="match status" value="2"/>
</dbReference>
<evidence type="ECO:0000256" key="5">
    <source>
        <dbReference type="ARBA" id="ARBA00022737"/>
    </source>
</evidence>
<dbReference type="AlphaFoldDB" id="A0A9Q0EDA9"/>
<dbReference type="SMART" id="SM00457">
    <property type="entry name" value="MACPF"/>
    <property type="match status" value="1"/>
</dbReference>
<comment type="function">
    <text evidence="11">Component of the membrane attack complex (MAC), a multiprotein complex activated by the complement cascade, which inserts into a target cell membrane and forms a pore, leading to target cell membrane rupture and cell lysis. The MAC is initiated by proteolytic cleavage of C5 into complement C5b in response to the classical, alternative, lectin and GZMK complement pathways. The complement pathways consist in a cascade of proteins that leads to phagocytosis and breakdown of pathogens and signaling that strengthens the adaptive immune system. C7 serves as a membrane anchor. During MAC assembly, associates with C5b and C6 to form the C5b-7 complex, a key lipophilic precursor of the MAC complex, which associates with the outer leaflet and reduces the energy for membrane bending.</text>
</comment>
<dbReference type="GO" id="GO:0006956">
    <property type="term" value="P:complement activation"/>
    <property type="evidence" value="ECO:0007669"/>
    <property type="project" value="TreeGrafter"/>
</dbReference>
<comment type="similarity">
    <text evidence="3">Belongs to the complement C6/C7/C8/C9 family.</text>
</comment>
<dbReference type="Pfam" id="PF00084">
    <property type="entry name" value="Sushi"/>
    <property type="match status" value="1"/>
</dbReference>
<keyword evidence="5" id="KW-0677">Repeat</keyword>
<comment type="caution">
    <text evidence="13">Lacks conserved residue(s) required for the propagation of feature annotation.</text>
</comment>
<proteinExistence type="inferred from homology"/>
<dbReference type="InterPro" id="IPR003884">
    <property type="entry name" value="FacI_MAC"/>
</dbReference>
<accession>A0A9Q0EDA9</accession>
<dbReference type="PROSITE" id="PS50092">
    <property type="entry name" value="TSP1"/>
    <property type="match status" value="1"/>
</dbReference>
<evidence type="ECO:0000256" key="11">
    <source>
        <dbReference type="ARBA" id="ARBA00093281"/>
    </source>
</evidence>
<feature type="domain" description="Sushi" evidence="14">
    <location>
        <begin position="491"/>
        <end position="552"/>
    </location>
</feature>
<dbReference type="SMART" id="SM00032">
    <property type="entry name" value="CCP"/>
    <property type="match status" value="2"/>
</dbReference>
<dbReference type="InterPro" id="IPR048825">
    <property type="entry name" value="C7_KAZAL"/>
</dbReference>
<dbReference type="Pfam" id="PF01823">
    <property type="entry name" value="MACPF"/>
    <property type="match status" value="1"/>
</dbReference>
<dbReference type="Pfam" id="PF18434">
    <property type="entry name" value="Kazal_3"/>
    <property type="match status" value="1"/>
</dbReference>
<dbReference type="FunFam" id="2.20.100.10:FF:000001">
    <property type="entry name" value="semaphorin-5A isoform X1"/>
    <property type="match status" value="1"/>
</dbReference>
<dbReference type="SUPFAM" id="SSF57535">
    <property type="entry name" value="Complement control module/SCR domain"/>
    <property type="match status" value="2"/>
</dbReference>
<keyword evidence="16" id="KW-1185">Reference proteome</keyword>
<dbReference type="Proteomes" id="UP001148018">
    <property type="component" value="Unassembled WGS sequence"/>
</dbReference>
<keyword evidence="4" id="KW-0964">Secreted</keyword>
<dbReference type="Gene3D" id="3.30.60.30">
    <property type="match status" value="2"/>
</dbReference>